<keyword evidence="4 6" id="KW-1133">Transmembrane helix</keyword>
<dbReference type="KEGG" id="kco:BWI95_19010"/>
<accession>A0A807LGN8</accession>
<reference evidence="8 9" key="1">
    <citation type="submission" date="2017-01" db="EMBL/GenBank/DDBJ databases">
        <authorList>
            <person name="Cao J.-M."/>
        </authorList>
    </citation>
    <scope>NUCLEOTIDE SEQUENCE [LARGE SCALE GENOMIC DNA]</scope>
    <source>
        <strain evidence="8 9">888-76</strain>
    </source>
</reference>
<dbReference type="NCBIfam" id="NF033808">
    <property type="entry name" value="copper_CopD"/>
    <property type="match status" value="1"/>
</dbReference>
<evidence type="ECO:0000256" key="4">
    <source>
        <dbReference type="ARBA" id="ARBA00022989"/>
    </source>
</evidence>
<gene>
    <name evidence="8" type="ORF">BWI95_19010</name>
</gene>
<comment type="function">
    <text evidence="6">Involved in copper resistance.</text>
</comment>
<dbReference type="InterPro" id="IPR032694">
    <property type="entry name" value="CopC/D"/>
</dbReference>
<protein>
    <recommendedName>
        <fullName evidence="6">Copper resistance protein D</fullName>
    </recommendedName>
</protein>
<evidence type="ECO:0000256" key="5">
    <source>
        <dbReference type="ARBA" id="ARBA00023136"/>
    </source>
</evidence>
<evidence type="ECO:0000256" key="3">
    <source>
        <dbReference type="ARBA" id="ARBA00022692"/>
    </source>
</evidence>
<feature type="transmembrane region" description="Helical" evidence="6">
    <location>
        <begin position="268"/>
        <end position="286"/>
    </location>
</feature>
<keyword evidence="6" id="KW-0997">Cell inner membrane</keyword>
<dbReference type="EMBL" id="CP019445">
    <property type="protein sequence ID" value="APZ06984.1"/>
    <property type="molecule type" value="Genomic_DNA"/>
</dbReference>
<evidence type="ECO:0000256" key="6">
    <source>
        <dbReference type="RuleBase" id="RU369037"/>
    </source>
</evidence>
<evidence type="ECO:0000256" key="2">
    <source>
        <dbReference type="ARBA" id="ARBA00022475"/>
    </source>
</evidence>
<dbReference type="AlphaFoldDB" id="A0A807LGN8"/>
<feature type="transmembrane region" description="Helical" evidence="6">
    <location>
        <begin position="43"/>
        <end position="64"/>
    </location>
</feature>
<feature type="transmembrane region" description="Helical" evidence="6">
    <location>
        <begin position="148"/>
        <end position="171"/>
    </location>
</feature>
<keyword evidence="6" id="KW-0186">Copper</keyword>
<keyword evidence="2 6" id="KW-1003">Cell membrane</keyword>
<sequence length="289" mass="31446">MLSSLFVGLRFIHFAALMLLFGSALFSAWLAPRDLRRTLTQHFLPLQRVCLILTALSALLLYAVQGGMMAGGWPEVWQPAIWRAVAGTQAGSLLAWQIFLALLTLFAGLMQPAQQRKLLLLTALQFLLAAGLGHAAMREGLPGVLQHINHALHLLCGAMWLGGLLPVLFCMQLTREGSHPAAIGAMMRFSRYGHVAVAGVILTGIVNAVLIQGLAWPWQSAWGRMLLLKCALVALMVAIALVNRYVLVPRLSLVDSGARQRFITLTRAELIIGALVLAAVSLFATWEPF</sequence>
<dbReference type="GO" id="GO:0006825">
    <property type="term" value="P:copper ion transport"/>
    <property type="evidence" value="ECO:0007669"/>
    <property type="project" value="InterPro"/>
</dbReference>
<name>A0A807LGN8_9ENTR</name>
<dbReference type="Proteomes" id="UP000187148">
    <property type="component" value="Chromosome"/>
</dbReference>
<evidence type="ECO:0000313" key="9">
    <source>
        <dbReference type="Proteomes" id="UP000187148"/>
    </source>
</evidence>
<dbReference type="Pfam" id="PF05425">
    <property type="entry name" value="CopD"/>
    <property type="match status" value="1"/>
</dbReference>
<dbReference type="GO" id="GO:0046688">
    <property type="term" value="P:response to copper ion"/>
    <property type="evidence" value="ECO:0007669"/>
    <property type="project" value="UniProtKB-UniRule"/>
</dbReference>
<comment type="subcellular location">
    <subcellularLocation>
        <location evidence="6">Cell inner membrane</location>
        <topology evidence="6">Multi-pass membrane protein</topology>
    </subcellularLocation>
    <subcellularLocation>
        <location evidence="1">Cell membrane</location>
        <topology evidence="1">Multi-pass membrane protein</topology>
    </subcellularLocation>
</comment>
<feature type="transmembrane region" description="Helical" evidence="6">
    <location>
        <begin position="12"/>
        <end position="31"/>
    </location>
</feature>
<feature type="transmembrane region" description="Helical" evidence="6">
    <location>
        <begin position="118"/>
        <end position="136"/>
    </location>
</feature>
<dbReference type="RefSeq" id="WP_054803280.1">
    <property type="nucleotide sequence ID" value="NZ_CP019445.1"/>
</dbReference>
<feature type="transmembrane region" description="Helical" evidence="6">
    <location>
        <begin position="226"/>
        <end position="247"/>
    </location>
</feature>
<organism evidence="8 9">
    <name type="scientific">Kosakonia cowanii JCM 10956 = DSM 18146</name>
    <dbReference type="NCBI Taxonomy" id="1300165"/>
    <lineage>
        <taxon>Bacteria</taxon>
        <taxon>Pseudomonadati</taxon>
        <taxon>Pseudomonadota</taxon>
        <taxon>Gammaproteobacteria</taxon>
        <taxon>Enterobacterales</taxon>
        <taxon>Enterobacteriaceae</taxon>
        <taxon>Kosakonia</taxon>
    </lineage>
</organism>
<comment type="similarity">
    <text evidence="6">Belongs to the CopD family.</text>
</comment>
<dbReference type="PANTHER" id="PTHR34820:SF4">
    <property type="entry name" value="INNER MEMBRANE PROTEIN YEBZ"/>
    <property type="match status" value="1"/>
</dbReference>
<proteinExistence type="inferred from homology"/>
<keyword evidence="3 6" id="KW-0812">Transmembrane</keyword>
<dbReference type="InterPro" id="IPR008457">
    <property type="entry name" value="Cu-R_CopD_dom"/>
</dbReference>
<keyword evidence="9" id="KW-1185">Reference proteome</keyword>
<evidence type="ECO:0000259" key="7">
    <source>
        <dbReference type="Pfam" id="PF05425"/>
    </source>
</evidence>
<dbReference type="PANTHER" id="PTHR34820">
    <property type="entry name" value="INNER MEMBRANE PROTEIN YEBZ"/>
    <property type="match status" value="1"/>
</dbReference>
<feature type="domain" description="Copper resistance protein D" evidence="7">
    <location>
        <begin position="185"/>
        <end position="282"/>
    </location>
</feature>
<keyword evidence="5 6" id="KW-0472">Membrane</keyword>
<feature type="transmembrane region" description="Helical" evidence="6">
    <location>
        <begin position="192"/>
        <end position="214"/>
    </location>
</feature>
<dbReference type="GO" id="GO:0005886">
    <property type="term" value="C:plasma membrane"/>
    <property type="evidence" value="ECO:0007669"/>
    <property type="project" value="UniProtKB-SubCell"/>
</dbReference>
<feature type="transmembrane region" description="Helical" evidence="6">
    <location>
        <begin position="84"/>
        <end position="106"/>
    </location>
</feature>
<dbReference type="InterPro" id="IPR047689">
    <property type="entry name" value="CopD"/>
</dbReference>
<evidence type="ECO:0000256" key="1">
    <source>
        <dbReference type="ARBA" id="ARBA00004651"/>
    </source>
</evidence>
<evidence type="ECO:0000313" key="8">
    <source>
        <dbReference type="EMBL" id="APZ06984.1"/>
    </source>
</evidence>